<keyword evidence="4" id="KW-1185">Reference proteome</keyword>
<dbReference type="SUPFAM" id="SSF57701">
    <property type="entry name" value="Zn2/Cys6 DNA-binding domain"/>
    <property type="match status" value="1"/>
</dbReference>
<dbReference type="OrthoDB" id="2495601at2759"/>
<evidence type="ECO:0000256" key="1">
    <source>
        <dbReference type="SAM" id="MobiDB-lite"/>
    </source>
</evidence>
<reference evidence="3" key="1">
    <citation type="submission" date="2013-11" db="EMBL/GenBank/DDBJ databases">
        <title>Genome sequence of the fusiform rust pathogen reveals effectors for host alternation and coevolution with pine.</title>
        <authorList>
            <consortium name="DOE Joint Genome Institute"/>
            <person name="Smith K."/>
            <person name="Pendleton A."/>
            <person name="Kubisiak T."/>
            <person name="Anderson C."/>
            <person name="Salamov A."/>
            <person name="Aerts A."/>
            <person name="Riley R."/>
            <person name="Clum A."/>
            <person name="Lindquist E."/>
            <person name="Ence D."/>
            <person name="Campbell M."/>
            <person name="Kronenberg Z."/>
            <person name="Feau N."/>
            <person name="Dhillon B."/>
            <person name="Hamelin R."/>
            <person name="Burleigh J."/>
            <person name="Smith J."/>
            <person name="Yandell M."/>
            <person name="Nelson C."/>
            <person name="Grigoriev I."/>
            <person name="Davis J."/>
        </authorList>
    </citation>
    <scope>NUCLEOTIDE SEQUENCE</scope>
    <source>
        <strain evidence="3">G11</strain>
    </source>
</reference>
<feature type="domain" description="Zn(2)-C6 fungal-type" evidence="2">
    <location>
        <begin position="45"/>
        <end position="77"/>
    </location>
</feature>
<feature type="region of interest" description="Disordered" evidence="1">
    <location>
        <begin position="214"/>
        <end position="247"/>
    </location>
</feature>
<evidence type="ECO:0000259" key="2">
    <source>
        <dbReference type="PROSITE" id="PS50048"/>
    </source>
</evidence>
<protein>
    <recommendedName>
        <fullName evidence="2">Zn(2)-C6 fungal-type domain-containing protein</fullName>
    </recommendedName>
</protein>
<organism evidence="3 4">
    <name type="scientific">Cronartium quercuum f. sp. fusiforme G11</name>
    <dbReference type="NCBI Taxonomy" id="708437"/>
    <lineage>
        <taxon>Eukaryota</taxon>
        <taxon>Fungi</taxon>
        <taxon>Dikarya</taxon>
        <taxon>Basidiomycota</taxon>
        <taxon>Pucciniomycotina</taxon>
        <taxon>Pucciniomycetes</taxon>
        <taxon>Pucciniales</taxon>
        <taxon>Coleosporiaceae</taxon>
        <taxon>Cronartium</taxon>
    </lineage>
</organism>
<dbReference type="SMART" id="SM00066">
    <property type="entry name" value="GAL4"/>
    <property type="match status" value="1"/>
</dbReference>
<dbReference type="PROSITE" id="PS00463">
    <property type="entry name" value="ZN2_CY6_FUNGAL_1"/>
    <property type="match status" value="1"/>
</dbReference>
<dbReference type="EMBL" id="MU167221">
    <property type="protein sequence ID" value="KAG0150184.1"/>
    <property type="molecule type" value="Genomic_DNA"/>
</dbReference>
<gene>
    <name evidence="3" type="ORF">CROQUDRAFT_713500</name>
</gene>
<dbReference type="AlphaFoldDB" id="A0A9P6NTY5"/>
<evidence type="ECO:0000313" key="4">
    <source>
        <dbReference type="Proteomes" id="UP000886653"/>
    </source>
</evidence>
<name>A0A9P6NTY5_9BASI</name>
<dbReference type="PROSITE" id="PS50048">
    <property type="entry name" value="ZN2_CY6_FUNGAL_2"/>
    <property type="match status" value="1"/>
</dbReference>
<comment type="caution">
    <text evidence="3">The sequence shown here is derived from an EMBL/GenBank/DDBJ whole genome shotgun (WGS) entry which is preliminary data.</text>
</comment>
<dbReference type="InterPro" id="IPR036864">
    <property type="entry name" value="Zn2-C6_fun-type_DNA-bd_sf"/>
</dbReference>
<dbReference type="Gene3D" id="4.10.240.10">
    <property type="entry name" value="Zn(2)-C6 fungal-type DNA-binding domain"/>
    <property type="match status" value="1"/>
</dbReference>
<proteinExistence type="predicted"/>
<dbReference type="GO" id="GO:0000981">
    <property type="term" value="F:DNA-binding transcription factor activity, RNA polymerase II-specific"/>
    <property type="evidence" value="ECO:0007669"/>
    <property type="project" value="InterPro"/>
</dbReference>
<dbReference type="InterPro" id="IPR001138">
    <property type="entry name" value="Zn2Cys6_DnaBD"/>
</dbReference>
<dbReference type="CDD" id="cd00067">
    <property type="entry name" value="GAL4"/>
    <property type="match status" value="1"/>
</dbReference>
<evidence type="ECO:0000313" key="3">
    <source>
        <dbReference type="EMBL" id="KAG0150184.1"/>
    </source>
</evidence>
<dbReference type="GO" id="GO:0008270">
    <property type="term" value="F:zinc ion binding"/>
    <property type="evidence" value="ECO:0007669"/>
    <property type="project" value="InterPro"/>
</dbReference>
<dbReference type="Proteomes" id="UP000886653">
    <property type="component" value="Unassembled WGS sequence"/>
</dbReference>
<accession>A0A9P6NTY5</accession>
<sequence>MFHRRSCPYYVAFSERSGTDAKAWPGPVFAHEKIAGWTKLNAVKACNRCRLRHVKCSLIKSGGPCNHCRKRKEVCEVLGWEMKPDEPTKVIYKYVLPPPQVPNSTPPELARVQSTPVDAKQLAGRLERLKSSVSTRADVRSSPRALALLWPWGPDDKEPYYPSGPQFGENYHEECSEDCPTRLRFHTPHPNCYSPLLPMRSTSSLSVSRTGSVSYASSSNHIPSSPVWSMVEDGRDASHSPPKSSADKLNRMSLDFILSPTPVQRHNRLYPPTRPPVHEWPHIRPRLPSLRQALSQGPYGHHRMNL</sequence>
<feature type="compositionally biased region" description="Polar residues" evidence="1">
    <location>
        <begin position="215"/>
        <end position="227"/>
    </location>
</feature>